<evidence type="ECO:0000313" key="2">
    <source>
        <dbReference type="EMBL" id="ASJ55939.1"/>
    </source>
</evidence>
<gene>
    <name evidence="2" type="ORF">BP422_21760</name>
</gene>
<dbReference type="EMBL" id="CP018145">
    <property type="protein sequence ID" value="ASJ55939.1"/>
    <property type="molecule type" value="Genomic_DNA"/>
</dbReference>
<reference evidence="2 3" key="1">
    <citation type="submission" date="2016-11" db="EMBL/GenBank/DDBJ databases">
        <authorList>
            <person name="Jaros S."/>
            <person name="Januszkiewicz K."/>
            <person name="Wedrychowicz H."/>
        </authorList>
    </citation>
    <scope>NUCLEOTIDE SEQUENCE [LARGE SCALE GENOMIC DNA]</scope>
    <source>
        <strain evidence="2 3">NF2</strain>
    </source>
</reference>
<name>A0A220MMF7_9BACL</name>
<dbReference type="Pfam" id="PF13560">
    <property type="entry name" value="HTH_31"/>
    <property type="match status" value="1"/>
</dbReference>
<dbReference type="SMART" id="SM00530">
    <property type="entry name" value="HTH_XRE"/>
    <property type="match status" value="1"/>
</dbReference>
<dbReference type="GO" id="GO:0003677">
    <property type="term" value="F:DNA binding"/>
    <property type="evidence" value="ECO:0007669"/>
    <property type="project" value="InterPro"/>
</dbReference>
<dbReference type="SUPFAM" id="SSF47413">
    <property type="entry name" value="lambda repressor-like DNA-binding domains"/>
    <property type="match status" value="1"/>
</dbReference>
<dbReference type="KEGG" id="bfm:BP422_21760"/>
<dbReference type="Pfam" id="PF17765">
    <property type="entry name" value="MLTR_LBD"/>
    <property type="match status" value="1"/>
</dbReference>
<dbReference type="Gene3D" id="1.10.260.40">
    <property type="entry name" value="lambda repressor-like DNA-binding domains"/>
    <property type="match status" value="1"/>
</dbReference>
<evidence type="ECO:0000313" key="3">
    <source>
        <dbReference type="Proteomes" id="UP000197781"/>
    </source>
</evidence>
<dbReference type="PANTHER" id="PTHR35010">
    <property type="entry name" value="BLL4672 PROTEIN-RELATED"/>
    <property type="match status" value="1"/>
</dbReference>
<dbReference type="Proteomes" id="UP000197781">
    <property type="component" value="Chromosome"/>
</dbReference>
<proteinExistence type="predicted"/>
<dbReference type="CDD" id="cd00093">
    <property type="entry name" value="HTH_XRE"/>
    <property type="match status" value="1"/>
</dbReference>
<feature type="domain" description="HTH cro/C1-type" evidence="1">
    <location>
        <begin position="13"/>
        <end position="86"/>
    </location>
</feature>
<dbReference type="InterPro" id="IPR010982">
    <property type="entry name" value="Lambda_DNA-bd_dom_sf"/>
</dbReference>
<dbReference type="InterPro" id="IPR041413">
    <property type="entry name" value="MLTR_LBD"/>
</dbReference>
<dbReference type="RefSeq" id="WP_088909561.1">
    <property type="nucleotide sequence ID" value="NZ_CP018145.1"/>
</dbReference>
<protein>
    <recommendedName>
        <fullName evidence="1">HTH cro/C1-type domain-containing protein</fullName>
    </recommendedName>
</protein>
<accession>A0A220MMF7</accession>
<evidence type="ECO:0000259" key="1">
    <source>
        <dbReference type="SMART" id="SM00530"/>
    </source>
</evidence>
<sequence length="284" mass="32909">MEASHQRKAIGEFLRRRRTSLSPKQLGLPEGYTRRRTPGLRREEVAQLADVSLTWYTWLEQGRDVAASPEVLDRLAAALHLTPAEREYLYALAGRYASLGRDLSAYQLSPAFVQLVNNTPYPFFVIGPENRLIAWNAVASELLTDFSELPPENMQMLWLAFLQPEFRTKIVNWEQSTKVALSFYRKLYDRSADQPWYTKLIGELKERSKEFAEWWPLHEVADKNGLQVEIEHTSMGRLAFEIITFTQINDLENLMCCIYMPLPDTQTAEKLAAWHQANRTKTRI</sequence>
<dbReference type="Gene3D" id="3.30.450.180">
    <property type="match status" value="1"/>
</dbReference>
<organism evidence="2 3">
    <name type="scientific">Brevibacillus formosus</name>
    <dbReference type="NCBI Taxonomy" id="54913"/>
    <lineage>
        <taxon>Bacteria</taxon>
        <taxon>Bacillati</taxon>
        <taxon>Bacillota</taxon>
        <taxon>Bacilli</taxon>
        <taxon>Bacillales</taxon>
        <taxon>Paenibacillaceae</taxon>
        <taxon>Brevibacillus</taxon>
    </lineage>
</organism>
<dbReference type="AlphaFoldDB" id="A0A220MMF7"/>
<dbReference type="InterPro" id="IPR001387">
    <property type="entry name" value="Cro/C1-type_HTH"/>
</dbReference>